<proteinExistence type="predicted"/>
<evidence type="ECO:0000313" key="4">
    <source>
        <dbReference type="EMBL" id="UPT21564.1"/>
    </source>
</evidence>
<dbReference type="Gene3D" id="1.20.910.10">
    <property type="entry name" value="Heme oxygenase-like"/>
    <property type="match status" value="1"/>
</dbReference>
<dbReference type="EMBL" id="CP051627">
    <property type="protein sequence ID" value="UPT21564.1"/>
    <property type="molecule type" value="Genomic_DNA"/>
</dbReference>
<dbReference type="InterPro" id="IPR002051">
    <property type="entry name" value="Haem_Oase"/>
</dbReference>
<evidence type="ECO:0000256" key="3">
    <source>
        <dbReference type="ARBA" id="ARBA00023004"/>
    </source>
</evidence>
<evidence type="ECO:0000256" key="1">
    <source>
        <dbReference type="ARBA" id="ARBA00022617"/>
    </source>
</evidence>
<sequence length="231" mass="26004">MGTAQATQQQSASSTFSERLRNDTWQAHGAAEAHDFSRALLSGTLPREGYVALVVQHYFLYTALEEVSRALADHPVGGAVHFPELHRVPALERDLAFLCGPDWREAVAPLPATRAYAERIRWTADWPAGFIAHHYTRYLGDLSGGQLIKKVVQRTYGFDDGAGFEFYVFDRLGSLPRFKNGYRAALDALELDEAEQRRAVEEARLAYRFNNEMMAELDRSHPLPRTPDHAS</sequence>
<dbReference type="PRINTS" id="PR00088">
    <property type="entry name" value="HAEMOXYGNASE"/>
</dbReference>
<organism evidence="4 5">
    <name type="scientific">Thermobifida alba</name>
    <name type="common">Thermomonospora alba</name>
    <dbReference type="NCBI Taxonomy" id="53522"/>
    <lineage>
        <taxon>Bacteria</taxon>
        <taxon>Bacillati</taxon>
        <taxon>Actinomycetota</taxon>
        <taxon>Actinomycetes</taxon>
        <taxon>Streptosporangiales</taxon>
        <taxon>Nocardiopsidaceae</taxon>
        <taxon>Thermobifida</taxon>
    </lineage>
</organism>
<name>A0ABY4L2I1_THEAE</name>
<dbReference type="InterPro" id="IPR016084">
    <property type="entry name" value="Haem_Oase-like_multi-hlx"/>
</dbReference>
<dbReference type="CDD" id="cd19165">
    <property type="entry name" value="HemeO"/>
    <property type="match status" value="1"/>
</dbReference>
<gene>
    <name evidence="4" type="ORF">FOF52_11910</name>
</gene>
<dbReference type="RefSeq" id="WP_248590048.1">
    <property type="nucleotide sequence ID" value="NZ_BAABEB010000002.1"/>
</dbReference>
<evidence type="ECO:0000256" key="2">
    <source>
        <dbReference type="ARBA" id="ARBA00022723"/>
    </source>
</evidence>
<dbReference type="Pfam" id="PF01126">
    <property type="entry name" value="Heme_oxygenase"/>
    <property type="match status" value="1"/>
</dbReference>
<keyword evidence="2" id="KW-0479">Metal-binding</keyword>
<dbReference type="SUPFAM" id="SSF48613">
    <property type="entry name" value="Heme oxygenase-like"/>
    <property type="match status" value="1"/>
</dbReference>
<accession>A0ABY4L2I1</accession>
<protein>
    <submittedName>
        <fullName evidence="4">Biliverdin-producing heme oxygenase</fullName>
    </submittedName>
</protein>
<reference evidence="4 5" key="1">
    <citation type="submission" date="2020-04" db="EMBL/GenBank/DDBJ databases">
        <title>Thermobifida alba genome sequencing and assembly.</title>
        <authorList>
            <person name="Luzics S."/>
            <person name="Horvath B."/>
            <person name="Nagy I."/>
            <person name="Toth A."/>
            <person name="Nagy I."/>
            <person name="Kukolya J."/>
        </authorList>
    </citation>
    <scope>NUCLEOTIDE SEQUENCE [LARGE SCALE GENOMIC DNA]</scope>
    <source>
        <strain evidence="4 5">DSM 43795</strain>
    </source>
</reference>
<dbReference type="InterPro" id="IPR016053">
    <property type="entry name" value="Haem_Oase-like"/>
</dbReference>
<dbReference type="PANTHER" id="PTHR10720:SF0">
    <property type="entry name" value="HEME OXYGENASE"/>
    <property type="match status" value="1"/>
</dbReference>
<dbReference type="Proteomes" id="UP000832041">
    <property type="component" value="Chromosome"/>
</dbReference>
<keyword evidence="1" id="KW-0349">Heme</keyword>
<evidence type="ECO:0000313" key="5">
    <source>
        <dbReference type="Proteomes" id="UP000832041"/>
    </source>
</evidence>
<dbReference type="PIRSF" id="PIRSF000343">
    <property type="entry name" value="Haem_Oase"/>
    <property type="match status" value="1"/>
</dbReference>
<keyword evidence="3" id="KW-0408">Iron</keyword>
<keyword evidence="5" id="KW-1185">Reference proteome</keyword>
<dbReference type="PANTHER" id="PTHR10720">
    <property type="entry name" value="HEME OXYGENASE"/>
    <property type="match status" value="1"/>
</dbReference>